<keyword evidence="2" id="KW-1003">Cell membrane</keyword>
<dbReference type="InterPro" id="IPR003591">
    <property type="entry name" value="Leu-rich_rpt_typical-subtyp"/>
</dbReference>
<dbReference type="InterPro" id="IPR001611">
    <property type="entry name" value="Leu-rich_rpt"/>
</dbReference>
<comment type="subcellular location">
    <subcellularLocation>
        <location evidence="1">Cell membrane</location>
        <topology evidence="1">Single-pass type I membrane protein</topology>
    </subcellularLocation>
</comment>
<evidence type="ECO:0000256" key="2">
    <source>
        <dbReference type="ARBA" id="ARBA00022475"/>
    </source>
</evidence>
<sequence>MVRIMFKWIRDLFEFLLAMIIVMVMSGSECVAMAARTDPVELQAVYATMVATGNDWVTSIPDVCVKSGRWHGIECEQDGEFFHVVGLSFGLVTDHSTAFPACGTDSTISPAVANLTHLRKLSYFGCCTANPQPIPSEIGLLSATLETLHLRSNGHVGALPPELATLTKLQTFDVRRNTLTGKMPIWLSSLTQLQVVDMSDNSFEGELDAASFFNLERLVILDASANRLVGTLPDSIGQLKALKKLDLSNNNLTGAIPATVGDLSNLLTLNLAQNALTGPLPTSLGGLEDLKSLDLSRNRFREPIPDSFGSLRSLDGLVLSGAEFTGAIPSSLGSLRNLRALFLDGNKLTGAIPPALAGLDRVYELGLNGNLLSGPVPFSASFVSRLGRRLRLQNNDGLCYEFQAAKSLTSGAEGSLTIRPADPHPLLQICTNSGKQRADPPSDSERPSPVVPSTGSWNPAFESSSSCSQASAFQAAKHVWFFVVLIGTVSRW</sequence>
<dbReference type="SMART" id="SM00369">
    <property type="entry name" value="LRR_TYP"/>
    <property type="match status" value="5"/>
</dbReference>
<dbReference type="Pfam" id="PF13855">
    <property type="entry name" value="LRR_8"/>
    <property type="match status" value="2"/>
</dbReference>
<dbReference type="FunFam" id="3.80.10.10:FF:000041">
    <property type="entry name" value="LRR receptor-like serine/threonine-protein kinase ERECTA"/>
    <property type="match status" value="1"/>
</dbReference>
<keyword evidence="3" id="KW-0433">Leucine-rich repeat</keyword>
<evidence type="ECO:0000256" key="6">
    <source>
        <dbReference type="ARBA" id="ARBA00022737"/>
    </source>
</evidence>
<name>A0A8T0J226_CERPU</name>
<keyword evidence="12" id="KW-1185">Reference proteome</keyword>
<evidence type="ECO:0000256" key="10">
    <source>
        <dbReference type="SAM" id="MobiDB-lite"/>
    </source>
</evidence>
<keyword evidence="5" id="KW-0732">Signal</keyword>
<evidence type="ECO:0000256" key="5">
    <source>
        <dbReference type="ARBA" id="ARBA00022729"/>
    </source>
</evidence>
<evidence type="ECO:0000256" key="4">
    <source>
        <dbReference type="ARBA" id="ARBA00022692"/>
    </source>
</evidence>
<evidence type="ECO:0000256" key="1">
    <source>
        <dbReference type="ARBA" id="ARBA00004251"/>
    </source>
</evidence>
<reference evidence="11" key="1">
    <citation type="submission" date="2020-06" db="EMBL/GenBank/DDBJ databases">
        <title>WGS assembly of Ceratodon purpureus strain R40.</title>
        <authorList>
            <person name="Carey S.B."/>
            <person name="Jenkins J."/>
            <person name="Shu S."/>
            <person name="Lovell J.T."/>
            <person name="Sreedasyam A."/>
            <person name="Maumus F."/>
            <person name="Tiley G.P."/>
            <person name="Fernandez-Pozo N."/>
            <person name="Barry K."/>
            <person name="Chen C."/>
            <person name="Wang M."/>
            <person name="Lipzen A."/>
            <person name="Daum C."/>
            <person name="Saski C.A."/>
            <person name="Payton A.C."/>
            <person name="Mcbreen J.C."/>
            <person name="Conrad R.E."/>
            <person name="Kollar L.M."/>
            <person name="Olsson S."/>
            <person name="Huttunen S."/>
            <person name="Landis J.B."/>
            <person name="Wickett N.J."/>
            <person name="Johnson M.G."/>
            <person name="Rensing S.A."/>
            <person name="Grimwood J."/>
            <person name="Schmutz J."/>
            <person name="Mcdaniel S.F."/>
        </authorList>
    </citation>
    <scope>NUCLEOTIDE SEQUENCE</scope>
    <source>
        <strain evidence="11">R40</strain>
    </source>
</reference>
<dbReference type="GO" id="GO:0005886">
    <property type="term" value="C:plasma membrane"/>
    <property type="evidence" value="ECO:0007669"/>
    <property type="project" value="UniProtKB-SubCell"/>
</dbReference>
<feature type="region of interest" description="Disordered" evidence="10">
    <location>
        <begin position="431"/>
        <end position="455"/>
    </location>
</feature>
<dbReference type="Pfam" id="PF00560">
    <property type="entry name" value="LRR_1"/>
    <property type="match status" value="2"/>
</dbReference>
<evidence type="ECO:0000256" key="3">
    <source>
        <dbReference type="ARBA" id="ARBA00022614"/>
    </source>
</evidence>
<protein>
    <submittedName>
        <fullName evidence="11">Uncharacterized protein</fullName>
    </submittedName>
</protein>
<dbReference type="PANTHER" id="PTHR48009">
    <property type="entry name" value="LEUCINE-RICH REPEAT (LRR) FAMILY PROTEIN"/>
    <property type="match status" value="1"/>
</dbReference>
<dbReference type="PANTHER" id="PTHR48009:SF4">
    <property type="entry name" value="LEUCINE-RICH REPEAT (LRR) FAMILY PROTEIN"/>
    <property type="match status" value="1"/>
</dbReference>
<evidence type="ECO:0000256" key="8">
    <source>
        <dbReference type="ARBA" id="ARBA00023136"/>
    </source>
</evidence>
<proteinExistence type="predicted"/>
<keyword evidence="9" id="KW-0325">Glycoprotein</keyword>
<evidence type="ECO:0000313" key="12">
    <source>
        <dbReference type="Proteomes" id="UP000822688"/>
    </source>
</evidence>
<dbReference type="PRINTS" id="PR00019">
    <property type="entry name" value="LEURICHRPT"/>
</dbReference>
<dbReference type="FunFam" id="3.80.10.10:FF:000356">
    <property type="entry name" value="LRR receptor-like serine/threonine-protein kinase"/>
    <property type="match status" value="1"/>
</dbReference>
<keyword evidence="4" id="KW-0812">Transmembrane</keyword>
<gene>
    <name evidence="11" type="ORF">KC19_1G032100</name>
</gene>
<dbReference type="EMBL" id="CM026421">
    <property type="protein sequence ID" value="KAG0589587.1"/>
    <property type="molecule type" value="Genomic_DNA"/>
</dbReference>
<keyword evidence="6" id="KW-0677">Repeat</keyword>
<evidence type="ECO:0000256" key="7">
    <source>
        <dbReference type="ARBA" id="ARBA00022989"/>
    </source>
</evidence>
<feature type="compositionally biased region" description="Basic and acidic residues" evidence="10">
    <location>
        <begin position="436"/>
        <end position="446"/>
    </location>
</feature>
<evidence type="ECO:0000313" key="11">
    <source>
        <dbReference type="EMBL" id="KAG0589587.1"/>
    </source>
</evidence>
<keyword evidence="8" id="KW-0472">Membrane</keyword>
<accession>A0A8T0J226</accession>
<dbReference type="Proteomes" id="UP000822688">
    <property type="component" value="Chromosome 1"/>
</dbReference>
<comment type="caution">
    <text evidence="11">The sequence shown here is derived from an EMBL/GenBank/DDBJ whole genome shotgun (WGS) entry which is preliminary data.</text>
</comment>
<keyword evidence="7" id="KW-1133">Transmembrane helix</keyword>
<evidence type="ECO:0000256" key="9">
    <source>
        <dbReference type="ARBA" id="ARBA00023180"/>
    </source>
</evidence>
<dbReference type="Gene3D" id="3.80.10.10">
    <property type="entry name" value="Ribonuclease Inhibitor"/>
    <property type="match status" value="3"/>
</dbReference>
<dbReference type="InterPro" id="IPR032675">
    <property type="entry name" value="LRR_dom_sf"/>
</dbReference>
<dbReference type="AlphaFoldDB" id="A0A8T0J226"/>
<dbReference type="InterPro" id="IPR053213">
    <property type="entry name" value="RLP29"/>
</dbReference>
<organism evidence="11 12">
    <name type="scientific">Ceratodon purpureus</name>
    <name type="common">Fire moss</name>
    <name type="synonym">Dicranum purpureum</name>
    <dbReference type="NCBI Taxonomy" id="3225"/>
    <lineage>
        <taxon>Eukaryota</taxon>
        <taxon>Viridiplantae</taxon>
        <taxon>Streptophyta</taxon>
        <taxon>Embryophyta</taxon>
        <taxon>Bryophyta</taxon>
        <taxon>Bryophytina</taxon>
        <taxon>Bryopsida</taxon>
        <taxon>Dicranidae</taxon>
        <taxon>Pseudoditrichales</taxon>
        <taxon>Ditrichaceae</taxon>
        <taxon>Ceratodon</taxon>
    </lineage>
</organism>
<dbReference type="SUPFAM" id="SSF52058">
    <property type="entry name" value="L domain-like"/>
    <property type="match status" value="1"/>
</dbReference>